<keyword evidence="2" id="KW-1185">Reference proteome</keyword>
<dbReference type="RefSeq" id="WP_106326241.1">
    <property type="nucleotide sequence ID" value="NZ_BOMO01000067.1"/>
</dbReference>
<evidence type="ECO:0000313" key="1">
    <source>
        <dbReference type="EMBL" id="PRX16707.1"/>
    </source>
</evidence>
<dbReference type="InterPro" id="IPR003718">
    <property type="entry name" value="OsmC/Ohr_fam"/>
</dbReference>
<reference evidence="1 2" key="1">
    <citation type="submission" date="2018-03" db="EMBL/GenBank/DDBJ databases">
        <title>Genomic Encyclopedia of Archaeal and Bacterial Type Strains, Phase II (KMG-II): from individual species to whole genera.</title>
        <authorList>
            <person name="Goeker M."/>
        </authorList>
    </citation>
    <scope>NUCLEOTIDE SEQUENCE [LARGE SCALE GENOMIC DNA]</scope>
    <source>
        <strain evidence="1 2">DSM 43146</strain>
    </source>
</reference>
<accession>A0A2T0K1L7</accession>
<sequence>MTRSHHYEVTVSWTGETRSYRSYERAHEVTADGKTPIAGSSDPAFRGDPARWNPEELLVASLSQCHMLWFLHLCATDGVVVTGYTDNPAGTMVESADGGGQFSEVVLRPRVELADPDQADLLPGIHERAHTLCYIARSVNFPVRHEQV</sequence>
<dbReference type="Proteomes" id="UP000239415">
    <property type="component" value="Unassembled WGS sequence"/>
</dbReference>
<dbReference type="Pfam" id="PF02566">
    <property type="entry name" value="OsmC"/>
    <property type="match status" value="1"/>
</dbReference>
<evidence type="ECO:0000313" key="2">
    <source>
        <dbReference type="Proteomes" id="UP000239415"/>
    </source>
</evidence>
<name>A0A2T0K1L7_9ACTN</name>
<dbReference type="InterPro" id="IPR036102">
    <property type="entry name" value="OsmC/Ohrsf"/>
</dbReference>
<gene>
    <name evidence="1" type="ORF">CLV67_11838</name>
</gene>
<dbReference type="SUPFAM" id="SSF82784">
    <property type="entry name" value="OsmC-like"/>
    <property type="match status" value="1"/>
</dbReference>
<dbReference type="AlphaFoldDB" id="A0A2T0K1L7"/>
<dbReference type="Gene3D" id="3.30.300.20">
    <property type="match status" value="1"/>
</dbReference>
<dbReference type="PANTHER" id="PTHR42830">
    <property type="entry name" value="OSMOTICALLY INDUCIBLE FAMILY PROTEIN"/>
    <property type="match status" value="1"/>
</dbReference>
<organism evidence="1 2">
    <name type="scientific">Actinoplanes italicus</name>
    <dbReference type="NCBI Taxonomy" id="113567"/>
    <lineage>
        <taxon>Bacteria</taxon>
        <taxon>Bacillati</taxon>
        <taxon>Actinomycetota</taxon>
        <taxon>Actinomycetes</taxon>
        <taxon>Micromonosporales</taxon>
        <taxon>Micromonosporaceae</taxon>
        <taxon>Actinoplanes</taxon>
    </lineage>
</organism>
<protein>
    <submittedName>
        <fullName evidence="1">Organic hydroperoxide reductase OsmC/OhrA</fullName>
    </submittedName>
</protein>
<comment type="caution">
    <text evidence="1">The sequence shown here is derived from an EMBL/GenBank/DDBJ whole genome shotgun (WGS) entry which is preliminary data.</text>
</comment>
<dbReference type="InterPro" id="IPR052707">
    <property type="entry name" value="OsmC_Ohr_Peroxiredoxin"/>
</dbReference>
<proteinExistence type="predicted"/>
<dbReference type="EMBL" id="PVMZ01000018">
    <property type="protein sequence ID" value="PRX16707.1"/>
    <property type="molecule type" value="Genomic_DNA"/>
</dbReference>
<dbReference type="InterPro" id="IPR015946">
    <property type="entry name" value="KH_dom-like_a/b"/>
</dbReference>
<dbReference type="OrthoDB" id="9795405at2"/>
<dbReference type="PANTHER" id="PTHR42830:SF2">
    <property type="entry name" value="OSMC_OHR FAMILY PROTEIN"/>
    <property type="match status" value="1"/>
</dbReference>